<keyword evidence="3 5" id="KW-0238">DNA-binding</keyword>
<proteinExistence type="predicted"/>
<name>A0ABS1M9E3_9NOCA</name>
<keyword evidence="4" id="KW-0804">Transcription</keyword>
<dbReference type="PROSITE" id="PS50977">
    <property type="entry name" value="HTH_TETR_2"/>
    <property type="match status" value="1"/>
</dbReference>
<protein>
    <submittedName>
        <fullName evidence="7">TetR/AcrR family transcriptional regulator</fullName>
    </submittedName>
</protein>
<sequence length="203" mass="21344">MRKVDPELHAAKREAILDAAADLFGRNGYDATRTADICRAAGMSTGNMFHYFPTKRAVLLAVAERDGQRTAAALAGIAEATDIRAALLDTLEAVCHIAADRTAAGLQLEISAEAQRDPELAELFRTGDRGLRAAFETALAAGIGSGAFDSALDPARTATWLAALVDGVFARVAADPEFDPVRETPTLHHLAAALLPRPGTVGI</sequence>
<keyword evidence="8" id="KW-1185">Reference proteome</keyword>
<dbReference type="SUPFAM" id="SSF46689">
    <property type="entry name" value="Homeodomain-like"/>
    <property type="match status" value="1"/>
</dbReference>
<dbReference type="Pfam" id="PF00440">
    <property type="entry name" value="TetR_N"/>
    <property type="match status" value="1"/>
</dbReference>
<keyword evidence="1" id="KW-0678">Repressor</keyword>
<evidence type="ECO:0000256" key="3">
    <source>
        <dbReference type="ARBA" id="ARBA00023125"/>
    </source>
</evidence>
<keyword evidence="2" id="KW-0805">Transcription regulation</keyword>
<evidence type="ECO:0000256" key="5">
    <source>
        <dbReference type="PROSITE-ProRule" id="PRU00335"/>
    </source>
</evidence>
<evidence type="ECO:0000256" key="2">
    <source>
        <dbReference type="ARBA" id="ARBA00023015"/>
    </source>
</evidence>
<gene>
    <name evidence="7" type="ORF">JK358_22580</name>
</gene>
<dbReference type="PRINTS" id="PR00455">
    <property type="entry name" value="HTHTETR"/>
</dbReference>
<dbReference type="SUPFAM" id="SSF48498">
    <property type="entry name" value="Tetracyclin repressor-like, C-terminal domain"/>
    <property type="match status" value="1"/>
</dbReference>
<dbReference type="PANTHER" id="PTHR47506:SF1">
    <property type="entry name" value="HTH-TYPE TRANSCRIPTIONAL REGULATOR YJDC"/>
    <property type="match status" value="1"/>
</dbReference>
<dbReference type="InterPro" id="IPR001647">
    <property type="entry name" value="HTH_TetR"/>
</dbReference>
<evidence type="ECO:0000313" key="7">
    <source>
        <dbReference type="EMBL" id="MBL1077189.1"/>
    </source>
</evidence>
<evidence type="ECO:0000259" key="6">
    <source>
        <dbReference type="PROSITE" id="PS50977"/>
    </source>
</evidence>
<evidence type="ECO:0000256" key="4">
    <source>
        <dbReference type="ARBA" id="ARBA00023163"/>
    </source>
</evidence>
<dbReference type="Gene3D" id="1.10.357.10">
    <property type="entry name" value="Tetracycline Repressor, domain 2"/>
    <property type="match status" value="1"/>
</dbReference>
<accession>A0ABS1M9E3</accession>
<comment type="caution">
    <text evidence="7">The sequence shown here is derived from an EMBL/GenBank/DDBJ whole genome shotgun (WGS) entry which is preliminary data.</text>
</comment>
<dbReference type="Proteomes" id="UP000602198">
    <property type="component" value="Unassembled WGS sequence"/>
</dbReference>
<organism evidence="7 8">
    <name type="scientific">Nocardia acididurans</name>
    <dbReference type="NCBI Taxonomy" id="2802282"/>
    <lineage>
        <taxon>Bacteria</taxon>
        <taxon>Bacillati</taxon>
        <taxon>Actinomycetota</taxon>
        <taxon>Actinomycetes</taxon>
        <taxon>Mycobacteriales</taxon>
        <taxon>Nocardiaceae</taxon>
        <taxon>Nocardia</taxon>
    </lineage>
</organism>
<dbReference type="InterPro" id="IPR036271">
    <property type="entry name" value="Tet_transcr_reg_TetR-rel_C_sf"/>
</dbReference>
<evidence type="ECO:0000313" key="8">
    <source>
        <dbReference type="Proteomes" id="UP000602198"/>
    </source>
</evidence>
<evidence type="ECO:0000256" key="1">
    <source>
        <dbReference type="ARBA" id="ARBA00022491"/>
    </source>
</evidence>
<dbReference type="EMBL" id="JAERRJ010000008">
    <property type="protein sequence ID" value="MBL1077189.1"/>
    <property type="molecule type" value="Genomic_DNA"/>
</dbReference>
<feature type="domain" description="HTH tetR-type" evidence="6">
    <location>
        <begin position="10"/>
        <end position="70"/>
    </location>
</feature>
<reference evidence="7 8" key="1">
    <citation type="submission" date="2021-01" db="EMBL/GenBank/DDBJ databases">
        <title>WGS of actinomycetes isolated from Thailand.</title>
        <authorList>
            <person name="Thawai C."/>
        </authorList>
    </citation>
    <scope>NUCLEOTIDE SEQUENCE [LARGE SCALE GENOMIC DNA]</scope>
    <source>
        <strain evidence="7 8">LPG 2</strain>
    </source>
</reference>
<dbReference type="InterPro" id="IPR009057">
    <property type="entry name" value="Homeodomain-like_sf"/>
</dbReference>
<feature type="DNA-binding region" description="H-T-H motif" evidence="5">
    <location>
        <begin position="33"/>
        <end position="52"/>
    </location>
</feature>
<dbReference type="Pfam" id="PF13977">
    <property type="entry name" value="TetR_C_6"/>
    <property type="match status" value="1"/>
</dbReference>
<dbReference type="PANTHER" id="PTHR47506">
    <property type="entry name" value="TRANSCRIPTIONAL REGULATORY PROTEIN"/>
    <property type="match status" value="1"/>
</dbReference>
<dbReference type="RefSeq" id="WP_201949912.1">
    <property type="nucleotide sequence ID" value="NZ_JAERRJ010000008.1"/>
</dbReference>
<dbReference type="InterPro" id="IPR039538">
    <property type="entry name" value="BetI_C"/>
</dbReference>